<feature type="transmembrane region" description="Helical" evidence="1">
    <location>
        <begin position="609"/>
        <end position="631"/>
    </location>
</feature>
<dbReference type="EMBL" id="LGRX02032700">
    <property type="protein sequence ID" value="KAK3243700.1"/>
    <property type="molecule type" value="Genomic_DNA"/>
</dbReference>
<feature type="transmembrane region" description="Helical" evidence="1">
    <location>
        <begin position="463"/>
        <end position="485"/>
    </location>
</feature>
<keyword evidence="1" id="KW-1133">Transmembrane helix</keyword>
<sequence>MAAYSSGLEGSMERLEESNAMLAVHLEQHVQPSVEAAGGNADEWTERLMKSWVDAQRGEQTNQESLLETTHELEERFGILREAEELVRDGLLEAELAMQESVRQSDEVLETSYAATDAAILLQGKRPGADTAGCRLQSLNTGKVRDNQLLRFHFTVGAANNVTSDMIEQGLRRRLADNLNQDAIQSGGDQAIYEKHRWWKMPSSSEVDEFDTSSSINTLTRRLLIGKHAVVGGILCHVTRKKDDRNKPCTKRFEHIGAPCFTQPVFGTYFGRDTIFTPGATLYRADLQEDMWKYYNTSAGSVMLDEFTGRPHAFWPRHLPGYGVGYPFYIDTRLNERRAQEMYTYIEEGLLIDQSTDEISANLVTWNSQLQSFGLMRLMWHRVNRGDFQVRYQVWNLKVTYWNVDSAWDAFYLLVNIAWISLSVSSFFRELAKLRPEALARRRSVYSRYLHKLKPHLSATLRLLALASATLQMIVVMLFVGYHYLMLHALHVDRHYHVYHSLHALANLFLSPRRLGPAAGGKEAEGADSVASLEEEGAALLWALPEDNHGLETYAHRLQEINLAGRLHQSVYTVQACWVLIMIPQLCLTLEQQPSFQRIVKALRKSAQYFSEVVPFFVALGAFSVLFHITFGLKLETYHTFTRSLNRLSLFSFLKKYHKLRYVTMMWEAKDVMETSFDNLIVFCFHVFFFINREIMFVMIRQALTVMKRKKISLCQRHNICTLIKLYIGNLIRGWPRMERLVELMRTFSDGESTKRPVRISHMLPDCEHLTAAGRRVTQGMLALLIRRLCDQNHYISSSGKLVQSSDHRHTPLLPALSSSARPPPPDPCHGVILLRCCAHHLQTCAMELYSCAAAPSTC</sequence>
<evidence type="ECO:0000313" key="2">
    <source>
        <dbReference type="EMBL" id="KAK3243700.1"/>
    </source>
</evidence>
<reference evidence="2 3" key="1">
    <citation type="journal article" date="2015" name="Genome Biol. Evol.">
        <title>Comparative Genomics of a Bacterivorous Green Alga Reveals Evolutionary Causalities and Consequences of Phago-Mixotrophic Mode of Nutrition.</title>
        <authorList>
            <person name="Burns J.A."/>
            <person name="Paasch A."/>
            <person name="Narechania A."/>
            <person name="Kim E."/>
        </authorList>
    </citation>
    <scope>NUCLEOTIDE SEQUENCE [LARGE SCALE GENOMIC DNA]</scope>
    <source>
        <strain evidence="2 3">PLY_AMNH</strain>
    </source>
</reference>
<organism evidence="2 3">
    <name type="scientific">Cymbomonas tetramitiformis</name>
    <dbReference type="NCBI Taxonomy" id="36881"/>
    <lineage>
        <taxon>Eukaryota</taxon>
        <taxon>Viridiplantae</taxon>
        <taxon>Chlorophyta</taxon>
        <taxon>Pyramimonadophyceae</taxon>
        <taxon>Pyramimonadales</taxon>
        <taxon>Pyramimonadaceae</taxon>
        <taxon>Cymbomonas</taxon>
    </lineage>
</organism>
<dbReference type="PANTHER" id="PTHR10877">
    <property type="entry name" value="POLYCYSTIN FAMILY MEMBER"/>
    <property type="match status" value="1"/>
</dbReference>
<dbReference type="InterPro" id="IPR051223">
    <property type="entry name" value="Polycystin"/>
</dbReference>
<evidence type="ECO:0000256" key="1">
    <source>
        <dbReference type="SAM" id="Phobius"/>
    </source>
</evidence>
<dbReference type="AlphaFoldDB" id="A0AAE0EYG8"/>
<dbReference type="GO" id="GO:0005262">
    <property type="term" value="F:calcium channel activity"/>
    <property type="evidence" value="ECO:0007669"/>
    <property type="project" value="TreeGrafter"/>
</dbReference>
<dbReference type="GO" id="GO:0016020">
    <property type="term" value="C:membrane"/>
    <property type="evidence" value="ECO:0007669"/>
    <property type="project" value="TreeGrafter"/>
</dbReference>
<gene>
    <name evidence="2" type="ORF">CYMTET_46658</name>
</gene>
<evidence type="ECO:0000313" key="3">
    <source>
        <dbReference type="Proteomes" id="UP001190700"/>
    </source>
</evidence>
<keyword evidence="1" id="KW-0812">Transmembrane</keyword>
<accession>A0AAE0EYG8</accession>
<proteinExistence type="predicted"/>
<dbReference type="Proteomes" id="UP001190700">
    <property type="component" value="Unassembled WGS sequence"/>
</dbReference>
<dbReference type="PANTHER" id="PTHR10877:SF194">
    <property type="entry name" value="LOCATION OF VULVA DEFECTIVE 1"/>
    <property type="match status" value="1"/>
</dbReference>
<feature type="transmembrane region" description="Helical" evidence="1">
    <location>
        <begin position="680"/>
        <end position="700"/>
    </location>
</feature>
<keyword evidence="1" id="KW-0472">Membrane</keyword>
<name>A0AAE0EYG8_9CHLO</name>
<protein>
    <submittedName>
        <fullName evidence="2">Uncharacterized protein</fullName>
    </submittedName>
</protein>
<dbReference type="GO" id="GO:0050982">
    <property type="term" value="P:detection of mechanical stimulus"/>
    <property type="evidence" value="ECO:0007669"/>
    <property type="project" value="TreeGrafter"/>
</dbReference>
<keyword evidence="3" id="KW-1185">Reference proteome</keyword>
<comment type="caution">
    <text evidence="2">The sequence shown here is derived from an EMBL/GenBank/DDBJ whole genome shotgun (WGS) entry which is preliminary data.</text>
</comment>